<evidence type="ECO:0000256" key="1">
    <source>
        <dbReference type="SAM" id="Phobius"/>
    </source>
</evidence>
<keyword evidence="1" id="KW-0812">Transmembrane</keyword>
<name>A0ABQ3GEW3_9MICC</name>
<dbReference type="PANTHER" id="PTHR35797:SF1">
    <property type="entry name" value="PROTEASE"/>
    <property type="match status" value="1"/>
</dbReference>
<protein>
    <recommendedName>
        <fullName evidence="2">CAAX prenyl protease 2/Lysostaphin resistance protein A-like domain-containing protein</fullName>
    </recommendedName>
</protein>
<feature type="transmembrane region" description="Helical" evidence="1">
    <location>
        <begin position="139"/>
        <end position="156"/>
    </location>
</feature>
<feature type="domain" description="CAAX prenyl protease 2/Lysostaphin resistance protein A-like" evidence="2">
    <location>
        <begin position="142"/>
        <end position="244"/>
    </location>
</feature>
<keyword evidence="1" id="KW-0472">Membrane</keyword>
<reference evidence="4" key="1">
    <citation type="journal article" date="2019" name="Int. J. Syst. Evol. Microbiol.">
        <title>The Global Catalogue of Microorganisms (GCM) 10K type strain sequencing project: providing services to taxonomists for standard genome sequencing and annotation.</title>
        <authorList>
            <consortium name="The Broad Institute Genomics Platform"/>
            <consortium name="The Broad Institute Genome Sequencing Center for Infectious Disease"/>
            <person name="Wu L."/>
            <person name="Ma J."/>
        </authorList>
    </citation>
    <scope>NUCLEOTIDE SEQUENCE [LARGE SCALE GENOMIC DNA]</scope>
    <source>
        <strain evidence="4">KCTC 19466</strain>
    </source>
</reference>
<feature type="transmembrane region" description="Helical" evidence="1">
    <location>
        <begin position="207"/>
        <end position="224"/>
    </location>
</feature>
<dbReference type="Pfam" id="PF02517">
    <property type="entry name" value="Rce1-like"/>
    <property type="match status" value="1"/>
</dbReference>
<dbReference type="EMBL" id="BMXK01000003">
    <property type="protein sequence ID" value="GHD02407.1"/>
    <property type="molecule type" value="Genomic_DNA"/>
</dbReference>
<keyword evidence="1" id="KW-1133">Transmembrane helix</keyword>
<dbReference type="RefSeq" id="WP_189348803.1">
    <property type="nucleotide sequence ID" value="NZ_BMXK01000003.1"/>
</dbReference>
<evidence type="ECO:0000313" key="4">
    <source>
        <dbReference type="Proteomes" id="UP000642819"/>
    </source>
</evidence>
<evidence type="ECO:0000259" key="2">
    <source>
        <dbReference type="Pfam" id="PF02517"/>
    </source>
</evidence>
<feature type="transmembrane region" description="Helical" evidence="1">
    <location>
        <begin position="231"/>
        <end position="249"/>
    </location>
</feature>
<feature type="transmembrane region" description="Helical" evidence="1">
    <location>
        <begin position="30"/>
        <end position="54"/>
    </location>
</feature>
<feature type="transmembrane region" description="Helical" evidence="1">
    <location>
        <begin position="163"/>
        <end position="187"/>
    </location>
</feature>
<dbReference type="InterPro" id="IPR003675">
    <property type="entry name" value="Rce1/LyrA-like_dom"/>
</dbReference>
<dbReference type="InterPro" id="IPR042150">
    <property type="entry name" value="MmRce1-like"/>
</dbReference>
<feature type="transmembrane region" description="Helical" evidence="1">
    <location>
        <begin position="269"/>
        <end position="287"/>
    </location>
</feature>
<accession>A0ABQ3GEW3</accession>
<dbReference type="PANTHER" id="PTHR35797">
    <property type="entry name" value="PROTEASE-RELATED"/>
    <property type="match status" value="1"/>
</dbReference>
<gene>
    <name evidence="3" type="ORF">GCM10008096_07500</name>
</gene>
<comment type="caution">
    <text evidence="3">The sequence shown here is derived from an EMBL/GenBank/DDBJ whole genome shotgun (WGS) entry which is preliminary data.</text>
</comment>
<proteinExistence type="predicted"/>
<organism evidence="3 4">
    <name type="scientific">Zhihengliuella salsuginis</name>
    <dbReference type="NCBI Taxonomy" id="578222"/>
    <lineage>
        <taxon>Bacteria</taxon>
        <taxon>Bacillati</taxon>
        <taxon>Actinomycetota</taxon>
        <taxon>Actinomycetes</taxon>
        <taxon>Micrococcales</taxon>
        <taxon>Micrococcaceae</taxon>
        <taxon>Zhihengliuella</taxon>
    </lineage>
</organism>
<keyword evidence="4" id="KW-1185">Reference proteome</keyword>
<dbReference type="Proteomes" id="UP000642819">
    <property type="component" value="Unassembled WGS sequence"/>
</dbReference>
<evidence type="ECO:0000313" key="3">
    <source>
        <dbReference type="EMBL" id="GHD02407.1"/>
    </source>
</evidence>
<feature type="transmembrane region" description="Helical" evidence="1">
    <location>
        <begin position="60"/>
        <end position="80"/>
    </location>
</feature>
<sequence>MSTPPLTAPPSAPRLSFEPGRRLPAWAPRFLIVFAVLMLALVGALCAPALAGAGSAYLEVLTPVVMWAPAVAVVILHFAFGRPVPLLTWAGLRGAPFKRIVGGIAALLVLMLAVPAAVIGLAAAFGFVEFSPSPEASGLAVWVLPLIAATMLLTLGEEFAWRGYLASTLAPWGFWRSAAAIGAFWALWHLPLTAAYAVGGVSSWREVAATTVNLFLAALVLAGVRYLTRSVWPAVAGHAMLNTVLVFAYSNLMTDAAALPAGAYWGYNAVSWAVWGAAAVLVGSLAARRARNRATS</sequence>
<feature type="transmembrane region" description="Helical" evidence="1">
    <location>
        <begin position="100"/>
        <end position="127"/>
    </location>
</feature>